<dbReference type="Pfam" id="PF08718">
    <property type="entry name" value="GLTP"/>
    <property type="match status" value="1"/>
</dbReference>
<dbReference type="Gene3D" id="1.10.3520.10">
    <property type="entry name" value="Glycolipid transfer protein"/>
    <property type="match status" value="1"/>
</dbReference>
<evidence type="ECO:0000259" key="9">
    <source>
        <dbReference type="Pfam" id="PF08718"/>
    </source>
</evidence>
<comment type="function">
    <text evidence="7">Accelerates the intermembrane transfer of various glycolipids. Catalyzes the transfer of various glycosphingolipids between membranes but does not catalyze the transfer of phospholipids. May be involved in the intracellular translocation of glucosylceramides.</text>
</comment>
<evidence type="ECO:0000256" key="4">
    <source>
        <dbReference type="ARBA" id="ARBA00022490"/>
    </source>
</evidence>
<organism evidence="10 11">
    <name type="scientific">Saguinus oedipus</name>
    <name type="common">Cotton-top tamarin</name>
    <name type="synonym">Oedipomidas oedipus</name>
    <dbReference type="NCBI Taxonomy" id="9490"/>
    <lineage>
        <taxon>Eukaryota</taxon>
        <taxon>Metazoa</taxon>
        <taxon>Chordata</taxon>
        <taxon>Craniata</taxon>
        <taxon>Vertebrata</taxon>
        <taxon>Euteleostomi</taxon>
        <taxon>Mammalia</taxon>
        <taxon>Eutheria</taxon>
        <taxon>Euarchontoglires</taxon>
        <taxon>Primates</taxon>
        <taxon>Haplorrhini</taxon>
        <taxon>Platyrrhini</taxon>
        <taxon>Cebidae</taxon>
        <taxon>Callitrichinae</taxon>
        <taxon>Saguinus</taxon>
    </lineage>
</organism>
<keyword evidence="6" id="KW-0445">Lipid transport</keyword>
<evidence type="ECO:0000256" key="1">
    <source>
        <dbReference type="ARBA" id="ARBA00004496"/>
    </source>
</evidence>
<evidence type="ECO:0000313" key="11">
    <source>
        <dbReference type="Proteomes" id="UP001266305"/>
    </source>
</evidence>
<keyword evidence="5" id="KW-0677">Repeat</keyword>
<accession>A0ABQ9UZN3</accession>
<dbReference type="InterPro" id="IPR014830">
    <property type="entry name" value="Glycolipid_transfer_prot_dom"/>
</dbReference>
<dbReference type="PANTHER" id="PTHR10219">
    <property type="entry name" value="GLYCOLIPID TRANSFER PROTEIN-RELATED"/>
    <property type="match status" value="1"/>
</dbReference>
<evidence type="ECO:0000256" key="7">
    <source>
        <dbReference type="ARBA" id="ARBA00037246"/>
    </source>
</evidence>
<evidence type="ECO:0000256" key="3">
    <source>
        <dbReference type="ARBA" id="ARBA00022448"/>
    </source>
</evidence>
<dbReference type="InterPro" id="IPR036497">
    <property type="entry name" value="GLTP_sf"/>
</dbReference>
<dbReference type="PANTHER" id="PTHR10219:SF97">
    <property type="entry name" value="GLYCOLIPID TRANSFER PROTEIN"/>
    <property type="match status" value="1"/>
</dbReference>
<evidence type="ECO:0000256" key="6">
    <source>
        <dbReference type="ARBA" id="ARBA00023055"/>
    </source>
</evidence>
<keyword evidence="3" id="KW-0813">Transport</keyword>
<dbReference type="Proteomes" id="UP001266305">
    <property type="component" value="Unassembled WGS sequence"/>
</dbReference>
<comment type="similarity">
    <text evidence="2">Belongs to the GLTP family.</text>
</comment>
<gene>
    <name evidence="10" type="ORF">P7K49_020236</name>
</gene>
<comment type="subcellular location">
    <subcellularLocation>
        <location evidence="1">Cytoplasm</location>
    </subcellularLocation>
</comment>
<sequence length="166" mass="18902">MRARCLWGQLTQGEILCAPFQKIKAVYDTNPAKFRTLQNILEVEKEMYGAEWPKVGATLALMWLKRGLRFIQVFLQSICDGERDENHPNLIRVNATKAYEMALKKYHGWIVQKIFQVSHAHQPQRTTQVLLPALPLLGQGLLACEAAFAPLGSGRAPPFIWVRLVY</sequence>
<proteinExistence type="inferred from homology"/>
<comment type="caution">
    <text evidence="10">The sequence shown here is derived from an EMBL/GenBank/DDBJ whole genome shotgun (WGS) entry which is preliminary data.</text>
</comment>
<evidence type="ECO:0000256" key="5">
    <source>
        <dbReference type="ARBA" id="ARBA00022737"/>
    </source>
</evidence>
<evidence type="ECO:0000256" key="8">
    <source>
        <dbReference type="ARBA" id="ARBA00039340"/>
    </source>
</evidence>
<dbReference type="EMBL" id="JASSZA010000009">
    <property type="protein sequence ID" value="KAK2102569.1"/>
    <property type="molecule type" value="Genomic_DNA"/>
</dbReference>
<name>A0ABQ9UZN3_SAGOE</name>
<evidence type="ECO:0000313" key="10">
    <source>
        <dbReference type="EMBL" id="KAK2102569.1"/>
    </source>
</evidence>
<reference evidence="10 11" key="1">
    <citation type="submission" date="2023-05" db="EMBL/GenBank/DDBJ databases">
        <title>B98-5 Cell Line De Novo Hybrid Assembly: An Optical Mapping Approach.</title>
        <authorList>
            <person name="Kananen K."/>
            <person name="Auerbach J.A."/>
            <person name="Kautto E."/>
            <person name="Blachly J.S."/>
        </authorList>
    </citation>
    <scope>NUCLEOTIDE SEQUENCE [LARGE SCALE GENOMIC DNA]</scope>
    <source>
        <strain evidence="10">B95-8</strain>
        <tissue evidence="10">Cell line</tissue>
    </source>
</reference>
<feature type="domain" description="Glycolipid transfer protein" evidence="9">
    <location>
        <begin position="21"/>
        <end position="127"/>
    </location>
</feature>
<keyword evidence="11" id="KW-1185">Reference proteome</keyword>
<protein>
    <recommendedName>
        <fullName evidence="8">Glycolipid transfer protein</fullName>
    </recommendedName>
</protein>
<dbReference type="SUPFAM" id="SSF110004">
    <property type="entry name" value="Glycolipid transfer protein, GLTP"/>
    <property type="match status" value="1"/>
</dbReference>
<evidence type="ECO:0000256" key="2">
    <source>
        <dbReference type="ARBA" id="ARBA00007148"/>
    </source>
</evidence>
<keyword evidence="4" id="KW-0963">Cytoplasm</keyword>